<sequence>MEELKIQYREYYWEYGVSPFQEDHQNTLRKQEQQKQGGGIGVLERENEESGANIEVIGENNTNVSDLKSNHRCLFVGCKLKAMALTSFCHLHILSDAKQKLYKPCGYVIKRFPWLAMYSSAQAGPITCGKPILRSTVPSLCTIHVQKAQKHVTQALRKAGLNVSSSNILVQVFYLLVTNIRCSVMVHYMDCTSAYNPQNEPGSYNTKAHLVLQAKIRSFSSSGITAPRSQFSDLSQNANSIFAVEAPHAFAEKNQFSNSIAGGSSPHKFLIQDDDVVACGSGSESREEDELVYTEPEDGIRSGPSNAHSPTSSPARGINNAGSEGTSPGIVKSGDFPAGTEADTQAQPTAPIELNPVTSKLQITLQTKI</sequence>
<dbReference type="Proteomes" id="UP000309997">
    <property type="component" value="Unassembled WGS sequence"/>
</dbReference>
<evidence type="ECO:0000313" key="1">
    <source>
        <dbReference type="EMBL" id="KAL3567532.1"/>
    </source>
</evidence>
<gene>
    <name evidence="1" type="ORF">D5086_030183</name>
</gene>
<organism evidence="1 2">
    <name type="scientific">Populus alba</name>
    <name type="common">White poplar</name>
    <dbReference type="NCBI Taxonomy" id="43335"/>
    <lineage>
        <taxon>Eukaryota</taxon>
        <taxon>Viridiplantae</taxon>
        <taxon>Streptophyta</taxon>
        <taxon>Embryophyta</taxon>
        <taxon>Tracheophyta</taxon>
        <taxon>Spermatophyta</taxon>
        <taxon>Magnoliopsida</taxon>
        <taxon>eudicotyledons</taxon>
        <taxon>Gunneridae</taxon>
        <taxon>Pentapetalae</taxon>
        <taxon>rosids</taxon>
        <taxon>fabids</taxon>
        <taxon>Malpighiales</taxon>
        <taxon>Salicaceae</taxon>
        <taxon>Saliceae</taxon>
        <taxon>Populus</taxon>
    </lineage>
</organism>
<reference evidence="1 2" key="1">
    <citation type="journal article" date="2024" name="Plant Biotechnol. J.">
        <title>Genome and CRISPR/Cas9 system of a widespread forest tree (Populus alba) in the world.</title>
        <authorList>
            <person name="Liu Y.J."/>
            <person name="Jiang P.F."/>
            <person name="Han X.M."/>
            <person name="Li X.Y."/>
            <person name="Wang H.M."/>
            <person name="Wang Y.J."/>
            <person name="Wang X.X."/>
            <person name="Zeng Q.Y."/>
        </authorList>
    </citation>
    <scope>NUCLEOTIDE SEQUENCE [LARGE SCALE GENOMIC DNA]</scope>
    <source>
        <strain evidence="2">cv. PAL-ZL1</strain>
    </source>
</reference>
<dbReference type="EMBL" id="RCHU02000017">
    <property type="protein sequence ID" value="KAL3567532.1"/>
    <property type="molecule type" value="Genomic_DNA"/>
</dbReference>
<name>A0ACC4ANR7_POPAL</name>
<accession>A0ACC4ANR7</accession>
<proteinExistence type="predicted"/>
<protein>
    <submittedName>
        <fullName evidence="1">Uncharacterized protein</fullName>
    </submittedName>
</protein>
<evidence type="ECO:0000313" key="2">
    <source>
        <dbReference type="Proteomes" id="UP000309997"/>
    </source>
</evidence>
<comment type="caution">
    <text evidence="1">The sequence shown here is derived from an EMBL/GenBank/DDBJ whole genome shotgun (WGS) entry which is preliminary data.</text>
</comment>
<keyword evidence="2" id="KW-1185">Reference proteome</keyword>